<evidence type="ECO:0000256" key="5">
    <source>
        <dbReference type="ARBA" id="ARBA00021843"/>
    </source>
</evidence>
<evidence type="ECO:0000256" key="13">
    <source>
        <dbReference type="RuleBase" id="RU003421"/>
    </source>
</evidence>
<organism evidence="15 16">
    <name type="scientific">Neptunomonas marina</name>
    <dbReference type="NCBI Taxonomy" id="1815562"/>
    <lineage>
        <taxon>Bacteria</taxon>
        <taxon>Pseudomonadati</taxon>
        <taxon>Pseudomonadota</taxon>
        <taxon>Gammaproteobacteria</taxon>
        <taxon>Oceanospirillales</taxon>
        <taxon>Oceanospirillaceae</taxon>
        <taxon>Neptunomonas</taxon>
    </lineage>
</organism>
<evidence type="ECO:0000256" key="10">
    <source>
        <dbReference type="ARBA" id="ARBA00029605"/>
    </source>
</evidence>
<dbReference type="SUPFAM" id="SSF53474">
    <property type="entry name" value="alpha/beta-Hydrolases"/>
    <property type="match status" value="1"/>
</dbReference>
<evidence type="ECO:0000256" key="11">
    <source>
        <dbReference type="PIRNR" id="PIRNR006431"/>
    </source>
</evidence>
<evidence type="ECO:0000313" key="16">
    <source>
        <dbReference type="Proteomes" id="UP000282818"/>
    </source>
</evidence>
<sequence length="316" mass="35382">MRPLYPAIQPYKTHALEVGGEHTLYVEESGNAEGLPVLFVHGGPGGSTNGDLRSFFNPEKYRIILFDQRGCGRSQPHASLQENTTAHLIEDMEHIRTHLGVDEWLLFGGSWGATLALLYAQAHTGRTLGLILRGVFLARQQDIHWLYQEGASRIFPDYWQDFLTPIPAGEQHNLLHAYHQRLTSENELQRMAAAKAWSVWEGRCSTLAPNPDAMSHYSDPHLALAMARLETHYFVNHCFISENQILTQADKISGLPITIVHGRYDMVCPVEQAYALYQALPHSQLHIVRDAGHSVFEPGIIDNLVRATDAFAATEA</sequence>
<evidence type="ECO:0000256" key="7">
    <source>
        <dbReference type="ARBA" id="ARBA00022490"/>
    </source>
</evidence>
<dbReference type="PIRSF" id="PIRSF006431">
    <property type="entry name" value="Pept_S33"/>
    <property type="match status" value="1"/>
</dbReference>
<feature type="domain" description="AB hydrolase-1" evidence="14">
    <location>
        <begin position="36"/>
        <end position="297"/>
    </location>
</feature>
<reference evidence="15 16" key="1">
    <citation type="submission" date="2019-01" db="EMBL/GenBank/DDBJ databases">
        <authorList>
            <person name="Chen W.-M."/>
        </authorList>
    </citation>
    <scope>NUCLEOTIDE SEQUENCE [LARGE SCALE GENOMIC DNA]</scope>
    <source>
        <strain evidence="15 16">HPM-16</strain>
    </source>
</reference>
<name>A0A437Q3S5_9GAMM</name>
<dbReference type="EMBL" id="SACQ01000013">
    <property type="protein sequence ID" value="RVU29197.1"/>
    <property type="molecule type" value="Genomic_DNA"/>
</dbReference>
<dbReference type="NCBIfam" id="TIGR01249">
    <property type="entry name" value="pro_imino_pep_1"/>
    <property type="match status" value="1"/>
</dbReference>
<comment type="similarity">
    <text evidence="3 11 13">Belongs to the peptidase S33 family.</text>
</comment>
<evidence type="ECO:0000256" key="8">
    <source>
        <dbReference type="ARBA" id="ARBA00022670"/>
    </source>
</evidence>
<feature type="active site" evidence="12">
    <location>
        <position position="265"/>
    </location>
</feature>
<evidence type="ECO:0000256" key="6">
    <source>
        <dbReference type="ARBA" id="ARBA00022438"/>
    </source>
</evidence>
<gene>
    <name evidence="15" type="primary">pip</name>
    <name evidence="15" type="ORF">EOE65_17355</name>
</gene>
<evidence type="ECO:0000259" key="14">
    <source>
        <dbReference type="Pfam" id="PF00561"/>
    </source>
</evidence>
<protein>
    <recommendedName>
        <fullName evidence="5 11">Proline iminopeptidase</fullName>
        <shortName evidence="11">PIP</shortName>
        <ecNumber evidence="4 11">3.4.11.5</ecNumber>
    </recommendedName>
    <alternativeName>
        <fullName evidence="10 11">Prolyl aminopeptidase</fullName>
    </alternativeName>
</protein>
<dbReference type="RefSeq" id="WP_127696092.1">
    <property type="nucleotide sequence ID" value="NZ_SACQ01000013.1"/>
</dbReference>
<evidence type="ECO:0000256" key="3">
    <source>
        <dbReference type="ARBA" id="ARBA00010088"/>
    </source>
</evidence>
<evidence type="ECO:0000256" key="12">
    <source>
        <dbReference type="PIRSR" id="PIRSR006431-1"/>
    </source>
</evidence>
<accession>A0A437Q3S5</accession>
<evidence type="ECO:0000256" key="2">
    <source>
        <dbReference type="ARBA" id="ARBA00004496"/>
    </source>
</evidence>
<dbReference type="GO" id="GO:0004177">
    <property type="term" value="F:aminopeptidase activity"/>
    <property type="evidence" value="ECO:0007669"/>
    <property type="project" value="UniProtKB-UniRule"/>
</dbReference>
<dbReference type="AlphaFoldDB" id="A0A437Q3S5"/>
<proteinExistence type="inferred from homology"/>
<keyword evidence="16" id="KW-1185">Reference proteome</keyword>
<dbReference type="EC" id="3.4.11.5" evidence="4 11"/>
<evidence type="ECO:0000313" key="15">
    <source>
        <dbReference type="EMBL" id="RVU29197.1"/>
    </source>
</evidence>
<comment type="subcellular location">
    <subcellularLocation>
        <location evidence="2 11">Cytoplasm</location>
    </subcellularLocation>
</comment>
<keyword evidence="7 11" id="KW-0963">Cytoplasm</keyword>
<dbReference type="InterPro" id="IPR000073">
    <property type="entry name" value="AB_hydrolase_1"/>
</dbReference>
<evidence type="ECO:0000256" key="9">
    <source>
        <dbReference type="ARBA" id="ARBA00022801"/>
    </source>
</evidence>
<evidence type="ECO:0000256" key="1">
    <source>
        <dbReference type="ARBA" id="ARBA00001585"/>
    </source>
</evidence>
<dbReference type="PRINTS" id="PR00793">
    <property type="entry name" value="PROAMNOPTASE"/>
</dbReference>
<dbReference type="Gene3D" id="3.40.50.1820">
    <property type="entry name" value="alpha/beta hydrolase"/>
    <property type="match status" value="1"/>
</dbReference>
<keyword evidence="8 11" id="KW-0645">Protease</keyword>
<dbReference type="GO" id="GO:0005737">
    <property type="term" value="C:cytoplasm"/>
    <property type="evidence" value="ECO:0007669"/>
    <property type="project" value="UniProtKB-SubCell"/>
</dbReference>
<dbReference type="Pfam" id="PF00561">
    <property type="entry name" value="Abhydrolase_1"/>
    <property type="match status" value="1"/>
</dbReference>
<comment type="catalytic activity">
    <reaction evidence="1 11 13">
        <text>Release of N-terminal proline from a peptide.</text>
        <dbReference type="EC" id="3.4.11.5"/>
    </reaction>
</comment>
<dbReference type="InterPro" id="IPR002410">
    <property type="entry name" value="Peptidase_S33"/>
</dbReference>
<keyword evidence="6 11" id="KW-0031">Aminopeptidase</keyword>
<dbReference type="InterPro" id="IPR005944">
    <property type="entry name" value="Pro_iminopeptidase"/>
</dbReference>
<dbReference type="PANTHER" id="PTHR43722">
    <property type="entry name" value="PROLINE IMINOPEPTIDASE"/>
    <property type="match status" value="1"/>
</dbReference>
<comment type="caution">
    <text evidence="15">The sequence shown here is derived from an EMBL/GenBank/DDBJ whole genome shotgun (WGS) entry which is preliminary data.</text>
</comment>
<evidence type="ECO:0000256" key="4">
    <source>
        <dbReference type="ARBA" id="ARBA00012568"/>
    </source>
</evidence>
<feature type="active site" description="Proton donor" evidence="12">
    <location>
        <position position="293"/>
    </location>
</feature>
<dbReference type="InterPro" id="IPR029058">
    <property type="entry name" value="AB_hydrolase_fold"/>
</dbReference>
<dbReference type="Proteomes" id="UP000282818">
    <property type="component" value="Unassembled WGS sequence"/>
</dbReference>
<dbReference type="PANTHER" id="PTHR43722:SF1">
    <property type="entry name" value="PROLINE IMINOPEPTIDASE"/>
    <property type="match status" value="1"/>
</dbReference>
<dbReference type="GO" id="GO:0006508">
    <property type="term" value="P:proteolysis"/>
    <property type="evidence" value="ECO:0007669"/>
    <property type="project" value="UniProtKB-KW"/>
</dbReference>
<feature type="active site" description="Nucleophile" evidence="12">
    <location>
        <position position="110"/>
    </location>
</feature>
<keyword evidence="9 11" id="KW-0378">Hydrolase</keyword>